<keyword evidence="6" id="KW-1185">Reference proteome</keyword>
<dbReference type="PIRSF" id="PIRSF015582">
    <property type="entry name" value="Cit_lyase_B"/>
    <property type="match status" value="1"/>
</dbReference>
<feature type="domain" description="HpcH/HpaI aldolase/citrate lyase" evidence="4">
    <location>
        <begin position="5"/>
        <end position="213"/>
    </location>
</feature>
<evidence type="ECO:0000256" key="3">
    <source>
        <dbReference type="ARBA" id="ARBA00022842"/>
    </source>
</evidence>
<evidence type="ECO:0000259" key="4">
    <source>
        <dbReference type="Pfam" id="PF03328"/>
    </source>
</evidence>
<evidence type="ECO:0000313" key="5">
    <source>
        <dbReference type="EMBL" id="MFD1019690.1"/>
    </source>
</evidence>
<reference evidence="6" key="1">
    <citation type="journal article" date="2019" name="Int. J. Syst. Evol. Microbiol.">
        <title>The Global Catalogue of Microorganisms (GCM) 10K type strain sequencing project: providing services to taxonomists for standard genome sequencing and annotation.</title>
        <authorList>
            <consortium name="The Broad Institute Genomics Platform"/>
            <consortium name="The Broad Institute Genome Sequencing Center for Infectious Disease"/>
            <person name="Wu L."/>
            <person name="Ma J."/>
        </authorList>
    </citation>
    <scope>NUCLEOTIDE SEQUENCE [LARGE SCALE GENOMIC DNA]</scope>
    <source>
        <strain evidence="6">CCUG 56607</strain>
    </source>
</reference>
<protein>
    <submittedName>
        <fullName evidence="5">HpcH/HpaI aldolase/citrate lyase family protein</fullName>
    </submittedName>
</protein>
<name>A0ABW3L379_9BACI</name>
<dbReference type="Pfam" id="PF03328">
    <property type="entry name" value="HpcH_HpaI"/>
    <property type="match status" value="1"/>
</dbReference>
<dbReference type="PANTHER" id="PTHR32308:SF0">
    <property type="entry name" value="HPCH_HPAI ALDOLASE_CITRATE LYASE DOMAIN-CONTAINING PROTEIN"/>
    <property type="match status" value="1"/>
</dbReference>
<gene>
    <name evidence="5" type="ORF">ACFQ2J_10955</name>
</gene>
<comment type="caution">
    <text evidence="5">The sequence shown here is derived from an EMBL/GenBank/DDBJ whole genome shotgun (WGS) entry which is preliminary data.</text>
</comment>
<proteinExistence type="predicted"/>
<dbReference type="PANTHER" id="PTHR32308">
    <property type="entry name" value="LYASE BETA SUBUNIT, PUTATIVE (AFU_ORTHOLOGUE AFUA_4G13030)-RELATED"/>
    <property type="match status" value="1"/>
</dbReference>
<accession>A0ABW3L379</accession>
<dbReference type="GO" id="GO:0016829">
    <property type="term" value="F:lyase activity"/>
    <property type="evidence" value="ECO:0007669"/>
    <property type="project" value="UniProtKB-KW"/>
</dbReference>
<dbReference type="EMBL" id="JBHTKL010000005">
    <property type="protein sequence ID" value="MFD1019690.1"/>
    <property type="molecule type" value="Genomic_DNA"/>
</dbReference>
<dbReference type="SUPFAM" id="SSF51621">
    <property type="entry name" value="Phosphoenolpyruvate/pyruvate domain"/>
    <property type="match status" value="1"/>
</dbReference>
<dbReference type="RefSeq" id="WP_386059989.1">
    <property type="nucleotide sequence ID" value="NZ_JBHTKL010000005.1"/>
</dbReference>
<comment type="cofactor">
    <cofactor evidence="1">
        <name>Mg(2+)</name>
        <dbReference type="ChEBI" id="CHEBI:18420"/>
    </cofactor>
</comment>
<keyword evidence="2" id="KW-0479">Metal-binding</keyword>
<dbReference type="InterPro" id="IPR011206">
    <property type="entry name" value="Citrate_lyase_beta/mcl1/mcl2"/>
</dbReference>
<keyword evidence="3" id="KW-0460">Magnesium</keyword>
<evidence type="ECO:0000256" key="1">
    <source>
        <dbReference type="ARBA" id="ARBA00001946"/>
    </source>
</evidence>
<evidence type="ECO:0000313" key="6">
    <source>
        <dbReference type="Proteomes" id="UP001596990"/>
    </source>
</evidence>
<dbReference type="Proteomes" id="UP001596990">
    <property type="component" value="Unassembled WGS sequence"/>
</dbReference>
<dbReference type="InterPro" id="IPR040442">
    <property type="entry name" value="Pyrv_kinase-like_dom_sf"/>
</dbReference>
<dbReference type="InterPro" id="IPR005000">
    <property type="entry name" value="Aldolase/citrate-lyase_domain"/>
</dbReference>
<dbReference type="Gene3D" id="3.20.20.60">
    <property type="entry name" value="Phosphoenolpyruvate-binding domains"/>
    <property type="match status" value="1"/>
</dbReference>
<keyword evidence="5" id="KW-0456">Lyase</keyword>
<dbReference type="InterPro" id="IPR015813">
    <property type="entry name" value="Pyrv/PenolPyrv_kinase-like_dom"/>
</dbReference>
<sequence length="273" mass="30500">MLEPRSYLFVPAAKKKMIHKAMGSEADVLIIDLEDSVATSEKQTARENVIEALYETERNQRIYIRINALDTPFWEEDLACALQVEAAGIVLPKAEDAEMMKAVADHFDTERLIPLIETAKGVQFAYDIAVANPKVERLAFGSLDYALDIGCQLTPGGQELLFARSQLVNASRAANIGAPVDTVYPDLNNEEGFVHEAKMARQLGMRAKLLIHPKQIEATHRIFSPSEEEVEEYKEIVARFEAAEQEGIASIAYNGRMIDYPVYQQAKQALEKV</sequence>
<organism evidence="5 6">
    <name type="scientific">Thalassobacillus hwangdonensis</name>
    <dbReference type="NCBI Taxonomy" id="546108"/>
    <lineage>
        <taxon>Bacteria</taxon>
        <taxon>Bacillati</taxon>
        <taxon>Bacillota</taxon>
        <taxon>Bacilli</taxon>
        <taxon>Bacillales</taxon>
        <taxon>Bacillaceae</taxon>
        <taxon>Thalassobacillus</taxon>
    </lineage>
</organism>
<evidence type="ECO:0000256" key="2">
    <source>
        <dbReference type="ARBA" id="ARBA00022723"/>
    </source>
</evidence>